<keyword evidence="9" id="KW-0547">Nucleotide-binding</keyword>
<dbReference type="EMBL" id="FNGA01000003">
    <property type="protein sequence ID" value="SDL06732.1"/>
    <property type="molecule type" value="Genomic_DNA"/>
</dbReference>
<dbReference type="Proteomes" id="UP000199053">
    <property type="component" value="Unassembled WGS sequence"/>
</dbReference>
<dbReference type="InterPro" id="IPR002192">
    <property type="entry name" value="PPDK_AMP/ATP-bd"/>
</dbReference>
<keyword evidence="16" id="KW-0670">Pyruvate</keyword>
<accession>A0A1G9H1K4</accession>
<evidence type="ECO:0000313" key="17">
    <source>
        <dbReference type="Proteomes" id="UP000199053"/>
    </source>
</evidence>
<dbReference type="InterPro" id="IPR006319">
    <property type="entry name" value="PEP_synth"/>
</dbReference>
<dbReference type="GO" id="GO:0008986">
    <property type="term" value="F:pyruvate, water dikinase activity"/>
    <property type="evidence" value="ECO:0007669"/>
    <property type="project" value="UniProtKB-EC"/>
</dbReference>
<dbReference type="EC" id="2.7.9.2" evidence="5"/>
<keyword evidence="11" id="KW-0067">ATP-binding</keyword>
<dbReference type="UniPathway" id="UPA00138"/>
<proteinExistence type="inferred from homology"/>
<sequence length="650" mass="72616">MKFRQLFNHWTYETFPPGRLLRRRYNSFKMLMDLEEECLFIISRIEDIGFGLSEVDWANIEKLSIDLGNKVQLMLEQLQSMNPVRFMDLMDYYNKINFYVRMAVTVPDPEIPVPFTIPLSESTTHATHAGANAVNLARIITETDIPVLDGIVIGSGVYNYFIEANDLRIHIDHILESVTTTETDQLQSTSEALTSLFMKGQMPDVITNELEIAALETSKGGYLLTLSASVTPEDKTCILPENSIKVQNVKPQDIVSAWKKAVLCKFSPESINARIKLGYSNRETPVAVIIQPEINTQDSGLIETMHNAEISLPPADQEIGCSVILSEKDSSPFIFSRREKQRMLSHPEQQSLSLHSAKTIAASGHQIEEMLGEPQKCKWITDLRNQVFITSTEPYPNSGKRAVDRMKRTLQYIADLNISAKNTEMFLPEKSKSMYDLVRFANEKAVSEMFSLVSKEGLGLDGAKHLTARQPISLTVLNLEDGLFTTAAGKMEITPDDIKSSPMWALWFGLGSKRPGWSAENSVDGYAILSKTYLNIKLKSEKDLSEIDAVCDPEIEKNHIHFRFKGGEGTPDERIARIEFIKNILAPLGFEITNQGDLIEAVHKAATEPEIQKKLATIGHIVAHIAISNPVAQNSQQAIKEAVIFSAGLG</sequence>
<evidence type="ECO:0000256" key="11">
    <source>
        <dbReference type="ARBA" id="ARBA00022840"/>
    </source>
</evidence>
<comment type="function">
    <text evidence="2">Catalyzes the phosphorylation of pyruvate to phosphoenolpyruvate.</text>
</comment>
<dbReference type="Gene3D" id="3.30.1490.20">
    <property type="entry name" value="ATP-grasp fold, A domain"/>
    <property type="match status" value="1"/>
</dbReference>
<evidence type="ECO:0000256" key="8">
    <source>
        <dbReference type="ARBA" id="ARBA00022723"/>
    </source>
</evidence>
<reference evidence="17" key="1">
    <citation type="submission" date="2016-10" db="EMBL/GenBank/DDBJ databases">
        <authorList>
            <person name="Varghese N."/>
            <person name="Submissions S."/>
        </authorList>
    </citation>
    <scope>NUCLEOTIDE SEQUENCE [LARGE SCALE GENOMIC DNA]</scope>
    <source>
        <strain evidence="17">DSM 16995</strain>
    </source>
</reference>
<feature type="domain" description="Pyruvate phosphate dikinase AMP/ATP-binding" evidence="15">
    <location>
        <begin position="129"/>
        <end position="308"/>
    </location>
</feature>
<keyword evidence="17" id="KW-1185">Reference proteome</keyword>
<evidence type="ECO:0000256" key="14">
    <source>
        <dbReference type="ARBA" id="ARBA00047700"/>
    </source>
</evidence>
<evidence type="ECO:0000313" key="16">
    <source>
        <dbReference type="EMBL" id="SDL06732.1"/>
    </source>
</evidence>
<evidence type="ECO:0000256" key="1">
    <source>
        <dbReference type="ARBA" id="ARBA00001946"/>
    </source>
</evidence>
<dbReference type="AlphaFoldDB" id="A0A1G9H1K4"/>
<keyword evidence="12" id="KW-0460">Magnesium</keyword>
<evidence type="ECO:0000256" key="7">
    <source>
        <dbReference type="ARBA" id="ARBA00022679"/>
    </source>
</evidence>
<comment type="catalytic activity">
    <reaction evidence="14">
        <text>pyruvate + ATP + H2O = phosphoenolpyruvate + AMP + phosphate + 2 H(+)</text>
        <dbReference type="Rhea" id="RHEA:11364"/>
        <dbReference type="ChEBI" id="CHEBI:15361"/>
        <dbReference type="ChEBI" id="CHEBI:15377"/>
        <dbReference type="ChEBI" id="CHEBI:15378"/>
        <dbReference type="ChEBI" id="CHEBI:30616"/>
        <dbReference type="ChEBI" id="CHEBI:43474"/>
        <dbReference type="ChEBI" id="CHEBI:58702"/>
        <dbReference type="ChEBI" id="CHEBI:456215"/>
        <dbReference type="EC" id="2.7.9.2"/>
    </reaction>
</comment>
<evidence type="ECO:0000256" key="2">
    <source>
        <dbReference type="ARBA" id="ARBA00002988"/>
    </source>
</evidence>
<gene>
    <name evidence="16" type="ORF">SAMN05660337_1966</name>
</gene>
<dbReference type="GO" id="GO:0006094">
    <property type="term" value="P:gluconeogenesis"/>
    <property type="evidence" value="ECO:0007669"/>
    <property type="project" value="UniProtKB-UniPathway"/>
</dbReference>
<protein>
    <recommendedName>
        <fullName evidence="6">Phosphoenolpyruvate synthase</fullName>
        <ecNumber evidence="5">2.7.9.2</ecNumber>
    </recommendedName>
    <alternativeName>
        <fullName evidence="13">Pyruvate, water dikinase</fullName>
    </alternativeName>
</protein>
<evidence type="ECO:0000256" key="4">
    <source>
        <dbReference type="ARBA" id="ARBA00007837"/>
    </source>
</evidence>
<keyword evidence="8" id="KW-0479">Metal-binding</keyword>
<dbReference type="PANTHER" id="PTHR43030:SF1">
    <property type="entry name" value="PHOSPHOENOLPYRUVATE SYNTHASE"/>
    <property type="match status" value="1"/>
</dbReference>
<dbReference type="GO" id="GO:0046872">
    <property type="term" value="F:metal ion binding"/>
    <property type="evidence" value="ECO:0007669"/>
    <property type="project" value="UniProtKB-KW"/>
</dbReference>
<dbReference type="Pfam" id="PF01326">
    <property type="entry name" value="PPDK_N"/>
    <property type="match status" value="1"/>
</dbReference>
<dbReference type="GO" id="GO:0005524">
    <property type="term" value="F:ATP binding"/>
    <property type="evidence" value="ECO:0007669"/>
    <property type="project" value="UniProtKB-KW"/>
</dbReference>
<evidence type="ECO:0000256" key="3">
    <source>
        <dbReference type="ARBA" id="ARBA00004742"/>
    </source>
</evidence>
<comment type="similarity">
    <text evidence="4">Belongs to the PEP-utilizing enzyme family.</text>
</comment>
<keyword evidence="10 16" id="KW-0418">Kinase</keyword>
<dbReference type="PANTHER" id="PTHR43030">
    <property type="entry name" value="PHOSPHOENOLPYRUVATE SYNTHASE"/>
    <property type="match status" value="1"/>
</dbReference>
<evidence type="ECO:0000256" key="10">
    <source>
        <dbReference type="ARBA" id="ARBA00022777"/>
    </source>
</evidence>
<evidence type="ECO:0000256" key="6">
    <source>
        <dbReference type="ARBA" id="ARBA00021623"/>
    </source>
</evidence>
<keyword evidence="7" id="KW-0808">Transferase</keyword>
<evidence type="ECO:0000256" key="13">
    <source>
        <dbReference type="ARBA" id="ARBA00033470"/>
    </source>
</evidence>
<comment type="cofactor">
    <cofactor evidence="1">
        <name>Mg(2+)</name>
        <dbReference type="ChEBI" id="CHEBI:18420"/>
    </cofactor>
</comment>
<evidence type="ECO:0000259" key="15">
    <source>
        <dbReference type="Pfam" id="PF01326"/>
    </source>
</evidence>
<evidence type="ECO:0000256" key="5">
    <source>
        <dbReference type="ARBA" id="ARBA00011996"/>
    </source>
</evidence>
<evidence type="ECO:0000256" key="12">
    <source>
        <dbReference type="ARBA" id="ARBA00022842"/>
    </source>
</evidence>
<organism evidence="16 17">
    <name type="scientific">Maridesulfovibrio ferrireducens</name>
    <dbReference type="NCBI Taxonomy" id="246191"/>
    <lineage>
        <taxon>Bacteria</taxon>
        <taxon>Pseudomonadati</taxon>
        <taxon>Thermodesulfobacteriota</taxon>
        <taxon>Desulfovibrionia</taxon>
        <taxon>Desulfovibrionales</taxon>
        <taxon>Desulfovibrionaceae</taxon>
        <taxon>Maridesulfovibrio</taxon>
    </lineage>
</organism>
<dbReference type="SUPFAM" id="SSF56059">
    <property type="entry name" value="Glutathione synthetase ATP-binding domain-like"/>
    <property type="match status" value="1"/>
</dbReference>
<dbReference type="OrthoDB" id="9760711at2"/>
<comment type="pathway">
    <text evidence="3">Carbohydrate biosynthesis; gluconeogenesis.</text>
</comment>
<dbReference type="RefSeq" id="WP_092160623.1">
    <property type="nucleotide sequence ID" value="NZ_FNGA01000003.1"/>
</dbReference>
<name>A0A1G9H1K4_9BACT</name>
<evidence type="ECO:0000256" key="9">
    <source>
        <dbReference type="ARBA" id="ARBA00022741"/>
    </source>
</evidence>
<dbReference type="InterPro" id="IPR013815">
    <property type="entry name" value="ATP_grasp_subdomain_1"/>
</dbReference>
<dbReference type="STRING" id="246191.SAMN05660337_1966"/>